<name>A0A401YJ45_9ACTN</name>
<feature type="compositionally biased region" description="Gly residues" evidence="1">
    <location>
        <begin position="54"/>
        <end position="63"/>
    </location>
</feature>
<evidence type="ECO:0000313" key="3">
    <source>
        <dbReference type="Proteomes" id="UP000286931"/>
    </source>
</evidence>
<dbReference type="Proteomes" id="UP000286931">
    <property type="component" value="Unassembled WGS sequence"/>
</dbReference>
<protein>
    <submittedName>
        <fullName evidence="2">Uncharacterized protein</fullName>
    </submittedName>
</protein>
<proteinExistence type="predicted"/>
<reference evidence="2 3" key="1">
    <citation type="submission" date="2018-12" db="EMBL/GenBank/DDBJ databases">
        <title>Draft genome sequence of Embleya hyalina NBRC 13850T.</title>
        <authorList>
            <person name="Komaki H."/>
            <person name="Hosoyama A."/>
            <person name="Kimura A."/>
            <person name="Ichikawa N."/>
            <person name="Tamura T."/>
        </authorList>
    </citation>
    <scope>NUCLEOTIDE SEQUENCE [LARGE SCALE GENOMIC DNA]</scope>
    <source>
        <strain evidence="2 3">NBRC 13850</strain>
    </source>
</reference>
<comment type="caution">
    <text evidence="2">The sequence shown here is derived from an EMBL/GenBank/DDBJ whole genome shotgun (WGS) entry which is preliminary data.</text>
</comment>
<accession>A0A401YJ45</accession>
<evidence type="ECO:0000313" key="2">
    <source>
        <dbReference type="EMBL" id="GCD94620.1"/>
    </source>
</evidence>
<dbReference type="EMBL" id="BIFH01000016">
    <property type="protein sequence ID" value="GCD94620.1"/>
    <property type="molecule type" value="Genomic_DNA"/>
</dbReference>
<feature type="region of interest" description="Disordered" evidence="1">
    <location>
        <begin position="1"/>
        <end position="63"/>
    </location>
</feature>
<evidence type="ECO:0000256" key="1">
    <source>
        <dbReference type="SAM" id="MobiDB-lite"/>
    </source>
</evidence>
<feature type="compositionally biased region" description="Basic residues" evidence="1">
    <location>
        <begin position="31"/>
        <end position="45"/>
    </location>
</feature>
<dbReference type="AlphaFoldDB" id="A0A401YJ45"/>
<organism evidence="2 3">
    <name type="scientific">Embleya hyalina</name>
    <dbReference type="NCBI Taxonomy" id="516124"/>
    <lineage>
        <taxon>Bacteria</taxon>
        <taxon>Bacillati</taxon>
        <taxon>Actinomycetota</taxon>
        <taxon>Actinomycetes</taxon>
        <taxon>Kitasatosporales</taxon>
        <taxon>Streptomycetaceae</taxon>
        <taxon>Embleya</taxon>
    </lineage>
</organism>
<keyword evidence="3" id="KW-1185">Reference proteome</keyword>
<sequence>MVPARPDTAHRRLTPPPHTTPHTVRFIPASLRHRKYASAWRKRSRERPFPGRLYGAGRGTDRL</sequence>
<gene>
    <name evidence="2" type="ORF">EHYA_02289</name>
</gene>